<dbReference type="FunFam" id="1.20.81.30:FF:000001">
    <property type="entry name" value="Type II secretion system protein F"/>
    <property type="match status" value="2"/>
</dbReference>
<evidence type="ECO:0000259" key="11">
    <source>
        <dbReference type="Pfam" id="PF00482"/>
    </source>
</evidence>
<keyword evidence="7 10" id="KW-1133">Transmembrane helix</keyword>
<evidence type="ECO:0000313" key="12">
    <source>
        <dbReference type="EMBL" id="SDN58883.1"/>
    </source>
</evidence>
<dbReference type="RefSeq" id="WP_090841373.1">
    <property type="nucleotide sequence ID" value="NZ_FNIL01000002.1"/>
</dbReference>
<keyword evidence="5" id="KW-0997">Cell inner membrane</keyword>
<dbReference type="InterPro" id="IPR042094">
    <property type="entry name" value="T2SS_GspF_sf"/>
</dbReference>
<feature type="domain" description="Type II secretion system protein GspF" evidence="11">
    <location>
        <begin position="271"/>
        <end position="392"/>
    </location>
</feature>
<evidence type="ECO:0000256" key="7">
    <source>
        <dbReference type="ARBA" id="ARBA00022989"/>
    </source>
</evidence>
<dbReference type="PROSITE" id="PS00874">
    <property type="entry name" value="T2SP_F"/>
    <property type="match status" value="1"/>
</dbReference>
<keyword evidence="3 9" id="KW-0813">Transport</keyword>
<dbReference type="Proteomes" id="UP000198778">
    <property type="component" value="Unassembled WGS sequence"/>
</dbReference>
<evidence type="ECO:0000256" key="9">
    <source>
        <dbReference type="RuleBase" id="RU003923"/>
    </source>
</evidence>
<dbReference type="AlphaFoldDB" id="A0A1H0CM04"/>
<evidence type="ECO:0000256" key="1">
    <source>
        <dbReference type="ARBA" id="ARBA00004429"/>
    </source>
</evidence>
<dbReference type="GO" id="GO:0005886">
    <property type="term" value="C:plasma membrane"/>
    <property type="evidence" value="ECO:0007669"/>
    <property type="project" value="UniProtKB-SubCell"/>
</dbReference>
<evidence type="ECO:0000256" key="10">
    <source>
        <dbReference type="SAM" id="Phobius"/>
    </source>
</evidence>
<dbReference type="EMBL" id="FNIL01000002">
    <property type="protein sequence ID" value="SDN58883.1"/>
    <property type="molecule type" value="Genomic_DNA"/>
</dbReference>
<dbReference type="STRING" id="745820.SAMN04488053_102153"/>
<dbReference type="InterPro" id="IPR018076">
    <property type="entry name" value="T2SS_GspF_dom"/>
</dbReference>
<evidence type="ECO:0000313" key="13">
    <source>
        <dbReference type="Proteomes" id="UP000198778"/>
    </source>
</evidence>
<feature type="transmembrane region" description="Helical" evidence="10">
    <location>
        <begin position="373"/>
        <end position="394"/>
    </location>
</feature>
<dbReference type="InterPro" id="IPR003004">
    <property type="entry name" value="GspF/PilC"/>
</dbReference>
<accession>A0A1H0CM04</accession>
<evidence type="ECO:0000256" key="4">
    <source>
        <dbReference type="ARBA" id="ARBA00022475"/>
    </source>
</evidence>
<sequence length="401" mass="44988">MPFYQYYGRDGGGVPVQGKIKGATETDIRAKLERKQIYPKEINLLEGWLYQDIKLFQKARPKDLVLFLRQMATLLQAGISLVESIQLLADQMQNKIWKDTLRTMEEDIRGGTPFSAAAEKHRHMFPALMTNMIKAGEAAGDLDEVMDRLAFYYEKQYRLRQKVISSVSYPIILSVVAFAVVIFLLAVVVPTFVDMFASFGSDLPWITNLVLQTGMIVTELYWLVFPLIILIAAAAGAVKKNPQAKYYLDYALLRLPVLGSVLQKAALARMSRTWSSLFASSVPVLHATSIVERVVGNEVLARVIRDSRQSLERGESLTTPMKSHWIFPPLVTQMVNVGEKTGTLDQMFGKIADFYEQEVDQATDQMKSLLEPALIVLMSVVVGIIVAAIAIPMFEVFEVIQ</sequence>
<keyword evidence="13" id="KW-1185">Reference proteome</keyword>
<dbReference type="PANTHER" id="PTHR30012:SF0">
    <property type="entry name" value="TYPE II SECRETION SYSTEM PROTEIN F-RELATED"/>
    <property type="match status" value="1"/>
</dbReference>
<evidence type="ECO:0000256" key="6">
    <source>
        <dbReference type="ARBA" id="ARBA00022692"/>
    </source>
</evidence>
<gene>
    <name evidence="12" type="ORF">SAMN04488053_102153</name>
</gene>
<organism evidence="12 13">
    <name type="scientific">Alkalicoccus daliensis</name>
    <dbReference type="NCBI Taxonomy" id="745820"/>
    <lineage>
        <taxon>Bacteria</taxon>
        <taxon>Bacillati</taxon>
        <taxon>Bacillota</taxon>
        <taxon>Bacilli</taxon>
        <taxon>Bacillales</taxon>
        <taxon>Bacillaceae</taxon>
        <taxon>Alkalicoccus</taxon>
    </lineage>
</organism>
<evidence type="ECO:0000256" key="2">
    <source>
        <dbReference type="ARBA" id="ARBA00005745"/>
    </source>
</evidence>
<feature type="transmembrane region" description="Helical" evidence="10">
    <location>
        <begin position="220"/>
        <end position="238"/>
    </location>
</feature>
<keyword evidence="4" id="KW-1003">Cell membrane</keyword>
<protein>
    <submittedName>
        <fullName evidence="12">Type IV pilus assembly protein PilC</fullName>
    </submittedName>
</protein>
<dbReference type="InterPro" id="IPR001992">
    <property type="entry name" value="T2SS_GspF/T4SS_PilC_CS"/>
</dbReference>
<reference evidence="13" key="1">
    <citation type="submission" date="2016-10" db="EMBL/GenBank/DDBJ databases">
        <authorList>
            <person name="Varghese N."/>
            <person name="Submissions S."/>
        </authorList>
    </citation>
    <scope>NUCLEOTIDE SEQUENCE [LARGE SCALE GENOMIC DNA]</scope>
    <source>
        <strain evidence="13">CGMCC 1.10369</strain>
    </source>
</reference>
<evidence type="ECO:0000256" key="5">
    <source>
        <dbReference type="ARBA" id="ARBA00022519"/>
    </source>
</evidence>
<evidence type="ECO:0000256" key="8">
    <source>
        <dbReference type="ARBA" id="ARBA00023136"/>
    </source>
</evidence>
<dbReference type="PRINTS" id="PR00812">
    <property type="entry name" value="BCTERIALGSPF"/>
</dbReference>
<feature type="transmembrane region" description="Helical" evidence="10">
    <location>
        <begin position="167"/>
        <end position="193"/>
    </location>
</feature>
<feature type="domain" description="Type II secretion system protein GspF" evidence="11">
    <location>
        <begin position="67"/>
        <end position="190"/>
    </location>
</feature>
<proteinExistence type="inferred from homology"/>
<keyword evidence="8 10" id="KW-0472">Membrane</keyword>
<dbReference type="Pfam" id="PF00482">
    <property type="entry name" value="T2SSF"/>
    <property type="match status" value="2"/>
</dbReference>
<evidence type="ECO:0000256" key="3">
    <source>
        <dbReference type="ARBA" id="ARBA00022448"/>
    </source>
</evidence>
<name>A0A1H0CM04_9BACI</name>
<dbReference type="PANTHER" id="PTHR30012">
    <property type="entry name" value="GENERAL SECRETION PATHWAY PROTEIN"/>
    <property type="match status" value="1"/>
</dbReference>
<comment type="similarity">
    <text evidence="2 9">Belongs to the GSP F family.</text>
</comment>
<comment type="subcellular location">
    <subcellularLocation>
        <location evidence="1">Cell inner membrane</location>
        <topology evidence="1">Multi-pass membrane protein</topology>
    </subcellularLocation>
    <subcellularLocation>
        <location evidence="9">Cell membrane</location>
        <topology evidence="9">Multi-pass membrane protein</topology>
    </subcellularLocation>
</comment>
<dbReference type="Gene3D" id="1.20.81.30">
    <property type="entry name" value="Type II secretion system (T2SS), domain F"/>
    <property type="match status" value="2"/>
</dbReference>
<dbReference type="OrthoDB" id="9805682at2"/>
<dbReference type="GO" id="GO:0009306">
    <property type="term" value="P:protein secretion"/>
    <property type="evidence" value="ECO:0007669"/>
    <property type="project" value="InterPro"/>
</dbReference>
<keyword evidence="6 9" id="KW-0812">Transmembrane</keyword>